<feature type="transmembrane region" description="Helical" evidence="13">
    <location>
        <begin position="101"/>
        <end position="121"/>
    </location>
</feature>
<keyword evidence="4 12" id="KW-0894">Sodium channel</keyword>
<comment type="subcellular location">
    <subcellularLocation>
        <location evidence="1">Membrane</location>
        <topology evidence="1">Multi-pass membrane protein</topology>
    </subcellularLocation>
</comment>
<evidence type="ECO:0000256" key="4">
    <source>
        <dbReference type="ARBA" id="ARBA00022461"/>
    </source>
</evidence>
<feature type="transmembrane region" description="Helical" evidence="13">
    <location>
        <begin position="69"/>
        <end position="89"/>
    </location>
</feature>
<evidence type="ECO:0000313" key="14">
    <source>
        <dbReference type="EMBL" id="KAG7296744.1"/>
    </source>
</evidence>
<evidence type="ECO:0000313" key="15">
    <source>
        <dbReference type="Proteomes" id="UP000823941"/>
    </source>
</evidence>
<keyword evidence="7" id="KW-0915">Sodium</keyword>
<protein>
    <submittedName>
        <fullName evidence="14">Uncharacterized protein</fullName>
    </submittedName>
</protein>
<evidence type="ECO:0000256" key="13">
    <source>
        <dbReference type="SAM" id="Phobius"/>
    </source>
</evidence>
<accession>A0ABQ7PUU8</accession>
<keyword evidence="5 12" id="KW-0812">Transmembrane</keyword>
<gene>
    <name evidence="14" type="ORF">JYU34_020673</name>
</gene>
<name>A0ABQ7PUU8_PLUXY</name>
<evidence type="ECO:0000256" key="3">
    <source>
        <dbReference type="ARBA" id="ARBA00022448"/>
    </source>
</evidence>
<keyword evidence="8 12" id="KW-0406">Ion transport</keyword>
<keyword evidence="6 13" id="KW-1133">Transmembrane helix</keyword>
<evidence type="ECO:0000256" key="6">
    <source>
        <dbReference type="ARBA" id="ARBA00022989"/>
    </source>
</evidence>
<evidence type="ECO:0000256" key="5">
    <source>
        <dbReference type="ARBA" id="ARBA00022692"/>
    </source>
</evidence>
<comment type="similarity">
    <text evidence="2 12">Belongs to the amiloride-sensitive sodium channel (TC 1.A.6) family.</text>
</comment>
<evidence type="ECO:0000256" key="8">
    <source>
        <dbReference type="ARBA" id="ARBA00023065"/>
    </source>
</evidence>
<organism evidence="14 15">
    <name type="scientific">Plutella xylostella</name>
    <name type="common">Diamondback moth</name>
    <name type="synonym">Plutella maculipennis</name>
    <dbReference type="NCBI Taxonomy" id="51655"/>
    <lineage>
        <taxon>Eukaryota</taxon>
        <taxon>Metazoa</taxon>
        <taxon>Ecdysozoa</taxon>
        <taxon>Arthropoda</taxon>
        <taxon>Hexapoda</taxon>
        <taxon>Insecta</taxon>
        <taxon>Pterygota</taxon>
        <taxon>Neoptera</taxon>
        <taxon>Endopterygota</taxon>
        <taxon>Lepidoptera</taxon>
        <taxon>Glossata</taxon>
        <taxon>Ditrysia</taxon>
        <taxon>Yponomeutoidea</taxon>
        <taxon>Plutellidae</taxon>
        <taxon>Plutella</taxon>
    </lineage>
</organism>
<dbReference type="InterPro" id="IPR001873">
    <property type="entry name" value="ENaC"/>
</dbReference>
<evidence type="ECO:0000256" key="10">
    <source>
        <dbReference type="ARBA" id="ARBA00023201"/>
    </source>
</evidence>
<keyword evidence="15" id="KW-1185">Reference proteome</keyword>
<evidence type="ECO:0000256" key="1">
    <source>
        <dbReference type="ARBA" id="ARBA00004141"/>
    </source>
</evidence>
<keyword evidence="9 13" id="KW-0472">Membrane</keyword>
<comment type="caution">
    <text evidence="14">The sequence shown here is derived from an EMBL/GenBank/DDBJ whole genome shotgun (WGS) entry which is preliminary data.</text>
</comment>
<dbReference type="Pfam" id="PF00858">
    <property type="entry name" value="ASC"/>
    <property type="match status" value="1"/>
</dbReference>
<evidence type="ECO:0000256" key="9">
    <source>
        <dbReference type="ARBA" id="ARBA00023136"/>
    </source>
</evidence>
<dbReference type="PANTHER" id="PTHR11690">
    <property type="entry name" value="AMILORIDE-SENSITIVE SODIUM CHANNEL-RELATED"/>
    <property type="match status" value="1"/>
</dbReference>
<evidence type="ECO:0000256" key="7">
    <source>
        <dbReference type="ARBA" id="ARBA00023053"/>
    </source>
</evidence>
<proteinExistence type="inferred from homology"/>
<dbReference type="PANTHER" id="PTHR11690:SF237">
    <property type="entry name" value="PICKPOCKET 16-RELATED"/>
    <property type="match status" value="1"/>
</dbReference>
<dbReference type="EMBL" id="JAHIBW010000028">
    <property type="protein sequence ID" value="KAG7296744.1"/>
    <property type="molecule type" value="Genomic_DNA"/>
</dbReference>
<reference evidence="14 15" key="1">
    <citation type="submission" date="2021-06" db="EMBL/GenBank/DDBJ databases">
        <title>A haploid diamondback moth (Plutella xylostella L.) genome assembly resolves 31 chromosomes and identifies a diamide resistance mutation.</title>
        <authorList>
            <person name="Ward C.M."/>
            <person name="Perry K.D."/>
            <person name="Baker G."/>
            <person name="Powis K."/>
            <person name="Heckel D.G."/>
            <person name="Baxter S.W."/>
        </authorList>
    </citation>
    <scope>NUCLEOTIDE SEQUENCE [LARGE SCALE GENOMIC DNA]</scope>
    <source>
        <strain evidence="14 15">LV</strain>
        <tissue evidence="14">Single pupa</tissue>
    </source>
</reference>
<evidence type="ECO:0000256" key="12">
    <source>
        <dbReference type="RuleBase" id="RU000679"/>
    </source>
</evidence>
<dbReference type="Proteomes" id="UP000823941">
    <property type="component" value="Chromosome 28"/>
</dbReference>
<keyword evidence="11 12" id="KW-0407">Ion channel</keyword>
<evidence type="ECO:0000256" key="2">
    <source>
        <dbReference type="ARBA" id="ARBA00007193"/>
    </source>
</evidence>
<evidence type="ECO:0000256" key="11">
    <source>
        <dbReference type="ARBA" id="ARBA00023303"/>
    </source>
</evidence>
<keyword evidence="3 12" id="KW-0813">Transport</keyword>
<sequence>MRTVSPEIWWGRRKKSPISSNFGQKVPNKMETMLRRSFWKTLEEFSRTTHMTGFKYTVDEMASAAKRKMWRYLVFTFIILGLVTTGFIVHRLRQRDTSWKMWRYLVFTFIIMGLVTTGFIVHRLRQLPAVTVALPSLEHTIQNIDFPAVAFCSYNLINKTRAWDYAEFLHSKKHRFRRWYKNYSVEDIYKNLVNFGALIDFSLPSIDIDFTEFLQAVDGDRGMNLTAPCSEQLLHCNWRGRPHDCSELFALRLTQTGEGDRSNKPYRLDTVGSDNGLSVIVHTARDDDAYLRWTGVGTEVILFNGAEYPLMEGGGILAVPAAVNESTFLLLSTAEVDAPSDVHDVSEARRGCKFGKPGETYIQCLTECRRKTIETLCGCVPFQYMPAEGDTLCRLEQLPCLNKYRGMNDFKRNACNIQGVAKRVY</sequence>
<keyword evidence="10 12" id="KW-0739">Sodium transport</keyword>